<dbReference type="SUPFAM" id="SSF56300">
    <property type="entry name" value="Metallo-dependent phosphatases"/>
    <property type="match status" value="1"/>
</dbReference>
<name>A0A345UJV8_9BACT</name>
<dbReference type="InterPro" id="IPR024654">
    <property type="entry name" value="Calcineurin-like_PHP_lpxH"/>
</dbReference>
<dbReference type="Proteomes" id="UP000254808">
    <property type="component" value="Chromosome"/>
</dbReference>
<dbReference type="OrthoDB" id="9785951at2"/>
<dbReference type="InterPro" id="IPR029052">
    <property type="entry name" value="Metallo-depent_PP-like"/>
</dbReference>
<gene>
    <name evidence="4" type="ORF">CYPRO_1504</name>
</gene>
<dbReference type="Gene3D" id="3.60.21.10">
    <property type="match status" value="1"/>
</dbReference>
<evidence type="ECO:0000256" key="2">
    <source>
        <dbReference type="RuleBase" id="RU362039"/>
    </source>
</evidence>
<organism evidence="4 5">
    <name type="scientific">Cyclonatronum proteinivorum</name>
    <dbReference type="NCBI Taxonomy" id="1457365"/>
    <lineage>
        <taxon>Bacteria</taxon>
        <taxon>Pseudomonadati</taxon>
        <taxon>Balneolota</taxon>
        <taxon>Balneolia</taxon>
        <taxon>Balneolales</taxon>
        <taxon>Cyclonatronaceae</taxon>
        <taxon>Cyclonatronum</taxon>
    </lineage>
</organism>
<keyword evidence="5" id="KW-1185">Reference proteome</keyword>
<reference evidence="4 5" key="1">
    <citation type="submission" date="2018-03" db="EMBL/GenBank/DDBJ databases">
        <title>Phenotypic and genomic properties of Cyclonatronum proteinivorum gen. nov., sp. nov., a haloalkaliphilic bacteroidete from soda lakes possessing Na+-translocating rhodopsin.</title>
        <authorList>
            <person name="Toshchakov S.V."/>
            <person name="Korzhenkov A."/>
            <person name="Samarov N.I."/>
            <person name="Kublanov I.V."/>
            <person name="Muntyan M.S."/>
            <person name="Sorokin D.Y."/>
        </authorList>
    </citation>
    <scope>NUCLEOTIDE SEQUENCE [LARGE SCALE GENOMIC DNA]</scope>
    <source>
        <strain evidence="4 5">Omega</strain>
    </source>
</reference>
<evidence type="ECO:0000313" key="5">
    <source>
        <dbReference type="Proteomes" id="UP000254808"/>
    </source>
</evidence>
<dbReference type="GO" id="GO:0016787">
    <property type="term" value="F:hydrolase activity"/>
    <property type="evidence" value="ECO:0007669"/>
    <property type="project" value="UniProtKB-UniRule"/>
</dbReference>
<keyword evidence="2" id="KW-0479">Metal-binding</keyword>
<dbReference type="NCBIfam" id="TIGR00040">
    <property type="entry name" value="yfcE"/>
    <property type="match status" value="1"/>
</dbReference>
<dbReference type="KEGG" id="cprv:CYPRO_1504"/>
<feature type="domain" description="Calcineurin-like phosphoesterase" evidence="3">
    <location>
        <begin position="1"/>
        <end position="150"/>
    </location>
</feature>
<comment type="cofactor">
    <cofactor evidence="2">
        <name>a divalent metal cation</name>
        <dbReference type="ChEBI" id="CHEBI:60240"/>
    </cofactor>
</comment>
<evidence type="ECO:0000259" key="3">
    <source>
        <dbReference type="Pfam" id="PF12850"/>
    </source>
</evidence>
<dbReference type="EMBL" id="CP027806">
    <property type="protein sequence ID" value="AXJ00760.1"/>
    <property type="molecule type" value="Genomic_DNA"/>
</dbReference>
<proteinExistence type="inferred from homology"/>
<evidence type="ECO:0000256" key="1">
    <source>
        <dbReference type="ARBA" id="ARBA00008950"/>
    </source>
</evidence>
<evidence type="ECO:0000313" key="4">
    <source>
        <dbReference type="EMBL" id="AXJ00760.1"/>
    </source>
</evidence>
<comment type="similarity">
    <text evidence="1 2">Belongs to the metallophosphoesterase superfamily. YfcE family.</text>
</comment>
<dbReference type="InterPro" id="IPR000979">
    <property type="entry name" value="Phosphodiesterase_MJ0936/Vps29"/>
</dbReference>
<dbReference type="GO" id="GO:0046872">
    <property type="term" value="F:metal ion binding"/>
    <property type="evidence" value="ECO:0007669"/>
    <property type="project" value="UniProtKB-KW"/>
</dbReference>
<accession>A0A345UJV8</accession>
<dbReference type="EC" id="3.1.4.-" evidence="2"/>
<sequence length="164" mass="18291">MKIGLISDTHSYLDPQVAEYFAGCDEIWHAGDFGTLKIAEELQQLAPLRGVYGNIDGQDIRQLYPHSLRFACEGVNVFMTHIGGNPGRYAIPIRKELYGNPPDLFICGHSHILKIARDKEAGNLLFMNPGAAGRHGFQVERTLVRFQVEAGKLFDVQVIILGKR</sequence>
<dbReference type="AlphaFoldDB" id="A0A345UJV8"/>
<protein>
    <recommendedName>
        <fullName evidence="2">Phosphoesterase</fullName>
        <ecNumber evidence="2">3.1.4.-</ecNumber>
    </recommendedName>
</protein>
<dbReference type="RefSeq" id="WP_114984022.1">
    <property type="nucleotide sequence ID" value="NZ_CP027806.1"/>
</dbReference>
<dbReference type="Pfam" id="PF12850">
    <property type="entry name" value="Metallophos_2"/>
    <property type="match status" value="1"/>
</dbReference>